<dbReference type="PANTHER" id="PTHR42973:SF54">
    <property type="entry name" value="FAD-BINDING PCMH-TYPE DOMAIN-CONTAINING PROTEIN"/>
    <property type="match status" value="1"/>
</dbReference>
<dbReference type="GO" id="GO:0071949">
    <property type="term" value="F:FAD binding"/>
    <property type="evidence" value="ECO:0007669"/>
    <property type="project" value="InterPro"/>
</dbReference>
<evidence type="ECO:0000313" key="6">
    <source>
        <dbReference type="EMBL" id="TVY80672.1"/>
    </source>
</evidence>
<organism evidence="6 7">
    <name type="scientific">Lachnellula suecica</name>
    <dbReference type="NCBI Taxonomy" id="602035"/>
    <lineage>
        <taxon>Eukaryota</taxon>
        <taxon>Fungi</taxon>
        <taxon>Dikarya</taxon>
        <taxon>Ascomycota</taxon>
        <taxon>Pezizomycotina</taxon>
        <taxon>Leotiomycetes</taxon>
        <taxon>Helotiales</taxon>
        <taxon>Lachnaceae</taxon>
        <taxon>Lachnellula</taxon>
    </lineage>
</organism>
<comment type="caution">
    <text evidence="6">The sequence shown here is derived from an EMBL/GenBank/DDBJ whole genome shotgun (WGS) entry which is preliminary data.</text>
</comment>
<proteinExistence type="inferred from homology"/>
<dbReference type="PANTHER" id="PTHR42973">
    <property type="entry name" value="BINDING OXIDOREDUCTASE, PUTATIVE (AFU_ORTHOLOGUE AFUA_1G17690)-RELATED"/>
    <property type="match status" value="1"/>
</dbReference>
<dbReference type="InterPro" id="IPR036318">
    <property type="entry name" value="FAD-bd_PCMH-like_sf"/>
</dbReference>
<evidence type="ECO:0000259" key="5">
    <source>
        <dbReference type="PROSITE" id="PS51387"/>
    </source>
</evidence>
<dbReference type="AlphaFoldDB" id="A0A8T9C6K2"/>
<keyword evidence="4" id="KW-0560">Oxidoreductase</keyword>
<dbReference type="InterPro" id="IPR006094">
    <property type="entry name" value="Oxid_FAD_bind_N"/>
</dbReference>
<keyword evidence="2" id="KW-0285">Flavoprotein</keyword>
<evidence type="ECO:0000313" key="7">
    <source>
        <dbReference type="Proteomes" id="UP000469558"/>
    </source>
</evidence>
<dbReference type="Gene3D" id="3.40.462.20">
    <property type="match status" value="1"/>
</dbReference>
<sequence>MVSSSSPRGLDTTMASQITTFVNGLSLSSPQAQPLEKTLVSDSNLTAYLNNSKYLETELISLACYVAQIVLGADSVDQTPISPTEVETNWSEACWETPTCAITPNSAKAVSNTLKIVDFFQLKFAIRSGGHSPNPGWSSINQPGILIDLVKLNQITLSPDKIIASLGPGGRWGDVYAALDPYNVSVVGGRLPQVGVGGLLLGGEIPCFFSSFLLIQVNSGGYFHFSSQYGLAADNVKNFEIVLADGSVTEANAQQNSDLFWALKGGGPNFGIVTRFDLYTIPVKDIWYTITTHTLDQVPAILGAYVEWQKNGASNPKGAAFFTISLEGVTLLLIYSEPANNPAVFAPFYSISPAAVVVPSGNYTVNSVIQLFAGQAPPQRHDYRAVSSKIDLQLYNDVYTFWRQQALAIKATTGANQTFVIQPFTANLVAQGNLKGGNPLGIASESFQCWTTLVDWDNAQDDTAARSVSIATTQKWTQLSQQRGLSVDFLYMNDAARDQDPLATYGADNLAKLKAISRKYDPLQVFQKLQNDGFLLSKA</sequence>
<protein>
    <submittedName>
        <fullName evidence="6">Bifunctional solanapyrone synthase</fullName>
    </submittedName>
</protein>
<dbReference type="SUPFAM" id="SSF56176">
    <property type="entry name" value="FAD-binding/transporter-associated domain-like"/>
    <property type="match status" value="1"/>
</dbReference>
<evidence type="ECO:0000256" key="1">
    <source>
        <dbReference type="ARBA" id="ARBA00005466"/>
    </source>
</evidence>
<dbReference type="Proteomes" id="UP000469558">
    <property type="component" value="Unassembled WGS sequence"/>
</dbReference>
<evidence type="ECO:0000256" key="2">
    <source>
        <dbReference type="ARBA" id="ARBA00022630"/>
    </source>
</evidence>
<gene>
    <name evidence="6" type="primary">sol5_7</name>
    <name evidence="6" type="ORF">LSUE1_G005080</name>
</gene>
<keyword evidence="7" id="KW-1185">Reference proteome</keyword>
<dbReference type="Pfam" id="PF01565">
    <property type="entry name" value="FAD_binding_4"/>
    <property type="match status" value="1"/>
</dbReference>
<dbReference type="Gene3D" id="3.30.465.10">
    <property type="match status" value="2"/>
</dbReference>
<reference evidence="6 7" key="1">
    <citation type="submission" date="2018-05" db="EMBL/GenBank/DDBJ databases">
        <title>Genome sequencing and assembly of the regulated plant pathogen Lachnellula willkommii and related sister species for the development of diagnostic species identification markers.</title>
        <authorList>
            <person name="Giroux E."/>
            <person name="Bilodeau G."/>
        </authorList>
    </citation>
    <scope>NUCLEOTIDE SEQUENCE [LARGE SCALE GENOMIC DNA]</scope>
    <source>
        <strain evidence="6 7">CBS 268.59</strain>
    </source>
</reference>
<comment type="similarity">
    <text evidence="1">Belongs to the oxygen-dependent FAD-linked oxidoreductase family.</text>
</comment>
<name>A0A8T9C6K2_9HELO</name>
<evidence type="ECO:0000256" key="4">
    <source>
        <dbReference type="ARBA" id="ARBA00023002"/>
    </source>
</evidence>
<keyword evidence="3" id="KW-0274">FAD</keyword>
<accession>A0A8T9C6K2</accession>
<dbReference type="InterPro" id="IPR016166">
    <property type="entry name" value="FAD-bd_PCMH"/>
</dbReference>
<feature type="domain" description="FAD-binding PCMH-type" evidence="5">
    <location>
        <begin position="94"/>
        <end position="283"/>
    </location>
</feature>
<dbReference type="GO" id="GO:0016491">
    <property type="term" value="F:oxidoreductase activity"/>
    <property type="evidence" value="ECO:0007669"/>
    <property type="project" value="UniProtKB-KW"/>
</dbReference>
<dbReference type="EMBL" id="QGMK01000634">
    <property type="protein sequence ID" value="TVY80672.1"/>
    <property type="molecule type" value="Genomic_DNA"/>
</dbReference>
<dbReference type="PROSITE" id="PS51387">
    <property type="entry name" value="FAD_PCMH"/>
    <property type="match status" value="1"/>
</dbReference>
<evidence type="ECO:0000256" key="3">
    <source>
        <dbReference type="ARBA" id="ARBA00022827"/>
    </source>
</evidence>
<dbReference type="InterPro" id="IPR016169">
    <property type="entry name" value="FAD-bd_PCMH_sub2"/>
</dbReference>
<dbReference type="OrthoDB" id="2151789at2759"/>
<dbReference type="InterPro" id="IPR050416">
    <property type="entry name" value="FAD-linked_Oxidoreductase"/>
</dbReference>